<keyword evidence="8" id="KW-0808">Transferase</keyword>
<evidence type="ECO:0000256" key="8">
    <source>
        <dbReference type="RuleBase" id="RU368092"/>
    </source>
</evidence>
<dbReference type="GO" id="GO:0016829">
    <property type="term" value="F:lyase activity"/>
    <property type="evidence" value="ECO:0007669"/>
    <property type="project" value="UniProtKB-KW"/>
</dbReference>
<dbReference type="NCBIfam" id="NF008864">
    <property type="entry name" value="PRK11895.1"/>
    <property type="match status" value="1"/>
</dbReference>
<name>Q8GE21_HELMO</name>
<dbReference type="PANTHER" id="PTHR30239">
    <property type="entry name" value="ACETOLACTATE SYNTHASE SMALL SUBUNIT"/>
    <property type="match status" value="1"/>
</dbReference>
<keyword evidence="10" id="KW-0456">Lyase</keyword>
<dbReference type="SUPFAM" id="SSF55021">
    <property type="entry name" value="ACT-like"/>
    <property type="match status" value="2"/>
</dbReference>
<comment type="subunit">
    <text evidence="4 8">Dimer of large and small chains.</text>
</comment>
<dbReference type="InterPro" id="IPR004789">
    <property type="entry name" value="Acetalactate_synth_ssu"/>
</dbReference>
<dbReference type="Pfam" id="PF22629">
    <property type="entry name" value="ACT_AHAS_ss"/>
    <property type="match status" value="1"/>
</dbReference>
<dbReference type="UniPathway" id="UPA00047">
    <property type="reaction ID" value="UER00055"/>
</dbReference>
<dbReference type="InterPro" id="IPR039557">
    <property type="entry name" value="AHAS_ACT"/>
</dbReference>
<dbReference type="EMBL" id="AY142799">
    <property type="protein sequence ID" value="AAN87403.1"/>
    <property type="molecule type" value="Genomic_DNA"/>
</dbReference>
<dbReference type="GO" id="GO:0009099">
    <property type="term" value="P:L-valine biosynthetic process"/>
    <property type="evidence" value="ECO:0007669"/>
    <property type="project" value="UniProtKB-UniRule"/>
</dbReference>
<evidence type="ECO:0000256" key="2">
    <source>
        <dbReference type="ARBA" id="ARBA00005025"/>
    </source>
</evidence>
<proteinExistence type="inferred from homology"/>
<dbReference type="GO" id="GO:1990610">
    <property type="term" value="F:acetolactate synthase regulator activity"/>
    <property type="evidence" value="ECO:0007669"/>
    <property type="project" value="UniProtKB-UniRule"/>
</dbReference>
<dbReference type="UniPathway" id="UPA00049">
    <property type="reaction ID" value="UER00059"/>
</dbReference>
<evidence type="ECO:0000256" key="7">
    <source>
        <dbReference type="ARBA" id="ARBA00048670"/>
    </source>
</evidence>
<comment type="function">
    <text evidence="8">Catalyzes the conversion of 2 pyruvate molecules into acetolactate in the first common step of the biosynthetic pathway of the branched-amino acids such as leucine, isoleucine, and valine.</text>
</comment>
<reference evidence="10" key="1">
    <citation type="journal article" date="2002" name="Science">
        <title>Whole-genome analysis of photosynthetic prokaryotes.</title>
        <authorList>
            <person name="Raymond J."/>
            <person name="Zhaxybayeva O."/>
            <person name="Gogarten J.P."/>
            <person name="Gerdes S.Y."/>
            <person name="Blankenship R.E."/>
        </authorList>
    </citation>
    <scope>NUCLEOTIDE SEQUENCE</scope>
</reference>
<comment type="pathway">
    <text evidence="2 8">Amino-acid biosynthesis; L-valine biosynthesis; L-valine from pyruvate: step 1/4.</text>
</comment>
<evidence type="ECO:0000256" key="5">
    <source>
        <dbReference type="ARBA" id="ARBA00022605"/>
    </source>
</evidence>
<feature type="non-terminal residue" evidence="10">
    <location>
        <position position="190"/>
    </location>
</feature>
<dbReference type="FunFam" id="3.30.70.260:FF:000001">
    <property type="entry name" value="Acetolactate synthase, small subunit"/>
    <property type="match status" value="1"/>
</dbReference>
<dbReference type="GO" id="GO:0009097">
    <property type="term" value="P:isoleucine biosynthetic process"/>
    <property type="evidence" value="ECO:0007669"/>
    <property type="project" value="UniProtKB-UniRule"/>
</dbReference>
<evidence type="ECO:0000256" key="6">
    <source>
        <dbReference type="ARBA" id="ARBA00023304"/>
    </source>
</evidence>
<evidence type="ECO:0000259" key="9">
    <source>
        <dbReference type="PROSITE" id="PS51671"/>
    </source>
</evidence>
<feature type="domain" description="ACT" evidence="9">
    <location>
        <begin position="29"/>
        <end position="103"/>
    </location>
</feature>
<keyword evidence="6 8" id="KW-0100">Branched-chain amino acid biosynthesis</keyword>
<evidence type="ECO:0000313" key="10">
    <source>
        <dbReference type="EMBL" id="AAN87403.1"/>
    </source>
</evidence>
<dbReference type="InterPro" id="IPR019455">
    <property type="entry name" value="Acetolactate_synth_ssu_C"/>
</dbReference>
<dbReference type="FunFam" id="3.30.70.1150:FF:000001">
    <property type="entry name" value="Acetolactate synthase small subunit"/>
    <property type="match status" value="1"/>
</dbReference>
<dbReference type="PANTHER" id="PTHR30239:SF0">
    <property type="entry name" value="ACETOLACTATE SYNTHASE SMALL SUBUNIT 1, CHLOROPLASTIC"/>
    <property type="match status" value="1"/>
</dbReference>
<dbReference type="GO" id="GO:0003984">
    <property type="term" value="F:acetolactate synthase activity"/>
    <property type="evidence" value="ECO:0007669"/>
    <property type="project" value="UniProtKB-UniRule"/>
</dbReference>
<dbReference type="PROSITE" id="PS51671">
    <property type="entry name" value="ACT"/>
    <property type="match status" value="1"/>
</dbReference>
<dbReference type="Gene3D" id="3.30.70.1150">
    <property type="entry name" value="ACT-like. Chain A, domain 2"/>
    <property type="match status" value="1"/>
</dbReference>
<dbReference type="InterPro" id="IPR045865">
    <property type="entry name" value="ACT-like_dom_sf"/>
</dbReference>
<comment type="similarity">
    <text evidence="3 8">Belongs to the acetolactate synthase small subunit family.</text>
</comment>
<comment type="catalytic activity">
    <reaction evidence="7 8">
        <text>2 pyruvate + H(+) = (2S)-2-acetolactate + CO2</text>
        <dbReference type="Rhea" id="RHEA:25249"/>
        <dbReference type="ChEBI" id="CHEBI:15361"/>
        <dbReference type="ChEBI" id="CHEBI:15378"/>
        <dbReference type="ChEBI" id="CHEBI:16526"/>
        <dbReference type="ChEBI" id="CHEBI:58476"/>
        <dbReference type="EC" id="2.2.1.6"/>
    </reaction>
</comment>
<dbReference type="EC" id="2.2.1.6" evidence="8"/>
<dbReference type="CDD" id="cd04878">
    <property type="entry name" value="ACT_AHAS"/>
    <property type="match status" value="1"/>
</dbReference>
<keyword evidence="5 8" id="KW-0028">Amino-acid biosynthesis</keyword>
<dbReference type="AlphaFoldDB" id="Q8GE21"/>
<dbReference type="Gene3D" id="3.30.70.260">
    <property type="match status" value="1"/>
</dbReference>
<dbReference type="InterPro" id="IPR054480">
    <property type="entry name" value="AHAS_small-like_ACT"/>
</dbReference>
<evidence type="ECO:0000256" key="3">
    <source>
        <dbReference type="ARBA" id="ARBA00006341"/>
    </source>
</evidence>
<accession>Q8GE21</accession>
<reference evidence="10" key="2">
    <citation type="submission" date="2002-08" db="EMBL/GenBank/DDBJ databases">
        <authorList>
            <person name="Liolios K.G."/>
            <person name="Chu L."/>
            <person name="Ostrovskaya O."/>
            <person name="Mendybaeva N."/>
            <person name="Koukharenko V."/>
            <person name="Gerdes S."/>
            <person name="Kyrpides N."/>
            <person name="Overbeek R."/>
        </authorList>
    </citation>
    <scope>NUCLEOTIDE SEQUENCE</scope>
</reference>
<sequence>MTTKTSCRWFRQARLSIRSLRRWTEMRHTLAVLVENRPGVLVHISGLIARRAFNIESITAGYTEEADITRITIVVEGDNRSLEQVVNQLSKLVDVIKIVELTSEPSIERELALIKVKANPETRSDIVDIVEIFRAKIVDVNRETMVIELTGEETKIDALCEVLKDHGIVEMVRTGKVALSRRPGAAKETE</sequence>
<dbReference type="InterPro" id="IPR027271">
    <property type="entry name" value="Acetolactate_synth/TF_NikR_C"/>
</dbReference>
<evidence type="ECO:0000256" key="4">
    <source>
        <dbReference type="ARBA" id="ARBA00011744"/>
    </source>
</evidence>
<comment type="pathway">
    <text evidence="1 8">Amino-acid biosynthesis; L-isoleucine biosynthesis; L-isoleucine from 2-oxobutanoate: step 1/4.</text>
</comment>
<dbReference type="InterPro" id="IPR002912">
    <property type="entry name" value="ACT_dom"/>
</dbReference>
<dbReference type="GO" id="GO:0005829">
    <property type="term" value="C:cytosol"/>
    <property type="evidence" value="ECO:0007669"/>
    <property type="project" value="TreeGrafter"/>
</dbReference>
<dbReference type="NCBIfam" id="TIGR00119">
    <property type="entry name" value="acolac_sm"/>
    <property type="match status" value="1"/>
</dbReference>
<evidence type="ECO:0000256" key="1">
    <source>
        <dbReference type="ARBA" id="ARBA00004974"/>
    </source>
</evidence>
<organism evidence="10">
    <name type="scientific">Heliobacterium mobile</name>
    <name type="common">Heliobacillus mobilis</name>
    <dbReference type="NCBI Taxonomy" id="28064"/>
    <lineage>
        <taxon>Bacteria</taxon>
        <taxon>Bacillati</taxon>
        <taxon>Bacillota</taxon>
        <taxon>Clostridia</taxon>
        <taxon>Eubacteriales</taxon>
        <taxon>Heliobacteriaceae</taxon>
        <taxon>Heliobacterium</taxon>
    </lineage>
</organism>
<dbReference type="Pfam" id="PF10369">
    <property type="entry name" value="ALS_ss_C"/>
    <property type="match status" value="1"/>
</dbReference>
<protein>
    <recommendedName>
        <fullName evidence="8">Acetolactate synthase small subunit</fullName>
        <shortName evidence="8">AHAS</shortName>
        <shortName evidence="8">ALS</shortName>
        <ecNumber evidence="8">2.2.1.6</ecNumber>
    </recommendedName>
    <alternativeName>
        <fullName evidence="8">Acetohydroxy-acid synthase small subunit</fullName>
    </alternativeName>
</protein>